<feature type="domain" description="SRP54-type proteins GTP-binding" evidence="11">
    <location>
        <begin position="109"/>
        <end position="310"/>
    </location>
</feature>
<evidence type="ECO:0000256" key="1">
    <source>
        <dbReference type="ARBA" id="ARBA00022475"/>
    </source>
</evidence>
<evidence type="ECO:0000313" key="13">
    <source>
        <dbReference type="EMBL" id="TMQ47951.1"/>
    </source>
</evidence>
<evidence type="ECO:0000256" key="7">
    <source>
        <dbReference type="ARBA" id="ARBA00023170"/>
    </source>
</evidence>
<comment type="function">
    <text evidence="9">Involved in targeting and insertion of nascent membrane proteins into the cytoplasmic membrane. Acts as a receptor for the complex formed by the signal recognition particle (SRP) and the ribosome-nascent chain (RNC).</text>
</comment>
<dbReference type="InterPro" id="IPR000897">
    <property type="entry name" value="SRP54_GTPase_dom"/>
</dbReference>
<evidence type="ECO:0000259" key="11">
    <source>
        <dbReference type="SMART" id="SM00962"/>
    </source>
</evidence>
<comment type="similarity">
    <text evidence="9">Belongs to the GTP-binding SRP family. FtsY subfamily.</text>
</comment>
<dbReference type="PANTHER" id="PTHR43134">
    <property type="entry name" value="SIGNAL RECOGNITION PARTICLE RECEPTOR SUBUNIT ALPHA"/>
    <property type="match status" value="1"/>
</dbReference>
<evidence type="ECO:0000256" key="4">
    <source>
        <dbReference type="ARBA" id="ARBA00022801"/>
    </source>
</evidence>
<dbReference type="EC" id="3.6.5.4" evidence="9"/>
<keyword evidence="1 9" id="KW-1003">Cell membrane</keyword>
<evidence type="ECO:0000256" key="5">
    <source>
        <dbReference type="ARBA" id="ARBA00023134"/>
    </source>
</evidence>
<gene>
    <name evidence="9 13" type="primary">ftsY</name>
    <name evidence="13" type="ORF">E6K71_08625</name>
</gene>
<comment type="catalytic activity">
    <reaction evidence="8 9">
        <text>GTP + H2O = GDP + phosphate + H(+)</text>
        <dbReference type="Rhea" id="RHEA:19669"/>
        <dbReference type="ChEBI" id="CHEBI:15377"/>
        <dbReference type="ChEBI" id="CHEBI:15378"/>
        <dbReference type="ChEBI" id="CHEBI:37565"/>
        <dbReference type="ChEBI" id="CHEBI:43474"/>
        <dbReference type="ChEBI" id="CHEBI:58189"/>
        <dbReference type="EC" id="3.6.5.4"/>
    </reaction>
</comment>
<evidence type="ECO:0000259" key="10">
    <source>
        <dbReference type="SMART" id="SM00382"/>
    </source>
</evidence>
<dbReference type="InterPro" id="IPR003593">
    <property type="entry name" value="AAA+_ATPase"/>
</dbReference>
<evidence type="ECO:0000256" key="3">
    <source>
        <dbReference type="ARBA" id="ARBA00022741"/>
    </source>
</evidence>
<keyword evidence="2 9" id="KW-0963">Cytoplasm</keyword>
<organism evidence="13 14">
    <name type="scientific">Eiseniibacteriota bacterium</name>
    <dbReference type="NCBI Taxonomy" id="2212470"/>
    <lineage>
        <taxon>Bacteria</taxon>
        <taxon>Candidatus Eiseniibacteriota</taxon>
    </lineage>
</organism>
<dbReference type="AlphaFoldDB" id="A0A538S9A2"/>
<accession>A0A538S9A2</accession>
<dbReference type="InterPro" id="IPR004390">
    <property type="entry name" value="SR_rcpt_FtsY"/>
</dbReference>
<dbReference type="GO" id="GO:0003924">
    <property type="term" value="F:GTPase activity"/>
    <property type="evidence" value="ECO:0007669"/>
    <property type="project" value="UniProtKB-UniRule"/>
</dbReference>
<dbReference type="GO" id="GO:0005047">
    <property type="term" value="F:signal recognition particle binding"/>
    <property type="evidence" value="ECO:0007669"/>
    <property type="project" value="TreeGrafter"/>
</dbReference>
<dbReference type="Gene3D" id="1.20.120.140">
    <property type="entry name" value="Signal recognition particle SRP54, nucleotide-binding domain"/>
    <property type="match status" value="1"/>
</dbReference>
<dbReference type="SMART" id="SM00382">
    <property type="entry name" value="AAA"/>
    <property type="match status" value="1"/>
</dbReference>
<dbReference type="GO" id="GO:0005886">
    <property type="term" value="C:plasma membrane"/>
    <property type="evidence" value="ECO:0007669"/>
    <property type="project" value="UniProtKB-SubCell"/>
</dbReference>
<feature type="domain" description="Signal recognition particle SRP54 helical bundle" evidence="12">
    <location>
        <begin position="7"/>
        <end position="86"/>
    </location>
</feature>
<comment type="subunit">
    <text evidence="9">Part of the signal recognition particle protein translocation system, which is composed of SRP and FtsY.</text>
</comment>
<dbReference type="Proteomes" id="UP000316292">
    <property type="component" value="Unassembled WGS sequence"/>
</dbReference>
<dbReference type="Gene3D" id="3.40.50.300">
    <property type="entry name" value="P-loop containing nucleotide triphosphate hydrolases"/>
    <property type="match status" value="1"/>
</dbReference>
<dbReference type="Pfam" id="PF00448">
    <property type="entry name" value="SRP54"/>
    <property type="match status" value="1"/>
</dbReference>
<dbReference type="FunFam" id="3.40.50.300:FF:000053">
    <property type="entry name" value="Signal recognition particle receptor FtsY"/>
    <property type="match status" value="1"/>
</dbReference>
<dbReference type="NCBIfam" id="TIGR00064">
    <property type="entry name" value="ftsY"/>
    <property type="match status" value="1"/>
</dbReference>
<evidence type="ECO:0000313" key="14">
    <source>
        <dbReference type="Proteomes" id="UP000316292"/>
    </source>
</evidence>
<dbReference type="SUPFAM" id="SSF47364">
    <property type="entry name" value="Domain of the SRP/SRP receptor G-proteins"/>
    <property type="match status" value="1"/>
</dbReference>
<keyword evidence="7 9" id="KW-0675">Receptor</keyword>
<feature type="binding site" evidence="9">
    <location>
        <begin position="116"/>
        <end position="123"/>
    </location>
    <ligand>
        <name>GTP</name>
        <dbReference type="ChEBI" id="CHEBI:37565"/>
    </ligand>
</feature>
<dbReference type="HAMAP" id="MF_00920">
    <property type="entry name" value="FtsY"/>
    <property type="match status" value="1"/>
</dbReference>
<dbReference type="InterPro" id="IPR013822">
    <property type="entry name" value="Signal_recog_particl_SRP54_hlx"/>
</dbReference>
<evidence type="ECO:0000256" key="6">
    <source>
        <dbReference type="ARBA" id="ARBA00023136"/>
    </source>
</evidence>
<keyword evidence="5 9" id="KW-0342">GTP-binding</keyword>
<name>A0A538S9A2_UNCEI</name>
<dbReference type="SMART" id="SM00963">
    <property type="entry name" value="SRP54_N"/>
    <property type="match status" value="1"/>
</dbReference>
<keyword evidence="6 9" id="KW-0472">Membrane</keyword>
<sequence>MDFLGKITQGLKKTRDSLFGQVASVLQHGRDLRDEDYGTLEAALLRADVGPATTDKILEGVRARLADHAFQGDAQGALGAEIEAILVGGSGASLGNGEDKFPTGNTAPPYVILVVGVNGSGKTTTIAKLADQYKRAGDSVLLVACDTFRAAAADQLGIWAERAGVEIVKQEPGADPAAVAFDGMARAKSRGIRRVLVDTAGRLHVKVNLMEEVKKIRRVIEQQIPGAPHEVLLVLDATTGQNALQQAREFDKALGVTGLVLTKLDGSAKGGVALAIADTMRLPIRWVGVGEGLEDLMPFDAPDFAKALIQTS</sequence>
<protein>
    <recommendedName>
        <fullName evidence="9">Signal recognition particle receptor FtsY</fullName>
        <shortName evidence="9">SRP receptor</shortName>
        <ecNumber evidence="9">3.6.5.4</ecNumber>
    </recommendedName>
</protein>
<evidence type="ECO:0000256" key="8">
    <source>
        <dbReference type="ARBA" id="ARBA00048027"/>
    </source>
</evidence>
<comment type="caution">
    <text evidence="13">The sequence shown here is derived from an EMBL/GenBank/DDBJ whole genome shotgun (WGS) entry which is preliminary data.</text>
</comment>
<reference evidence="13 14" key="1">
    <citation type="journal article" date="2019" name="Nat. Microbiol.">
        <title>Mediterranean grassland soil C-N compound turnover is dependent on rainfall and depth, and is mediated by genomically divergent microorganisms.</title>
        <authorList>
            <person name="Diamond S."/>
            <person name="Andeer P.F."/>
            <person name="Li Z."/>
            <person name="Crits-Christoph A."/>
            <person name="Burstein D."/>
            <person name="Anantharaman K."/>
            <person name="Lane K.R."/>
            <person name="Thomas B.C."/>
            <person name="Pan C."/>
            <person name="Northen T.R."/>
            <person name="Banfield J.F."/>
        </authorList>
    </citation>
    <scope>NUCLEOTIDE SEQUENCE [LARGE SCALE GENOMIC DNA]</scope>
    <source>
        <strain evidence="13">WS_1</strain>
    </source>
</reference>
<comment type="subcellular location">
    <subcellularLocation>
        <location evidence="9">Cell membrane</location>
        <topology evidence="9">Peripheral membrane protein</topology>
        <orientation evidence="9">Cytoplasmic side</orientation>
    </subcellularLocation>
    <subcellularLocation>
        <location evidence="9">Cytoplasm</location>
    </subcellularLocation>
</comment>
<keyword evidence="4 9" id="KW-0378">Hydrolase</keyword>
<dbReference type="GO" id="GO:0005525">
    <property type="term" value="F:GTP binding"/>
    <property type="evidence" value="ECO:0007669"/>
    <property type="project" value="UniProtKB-UniRule"/>
</dbReference>
<dbReference type="PANTHER" id="PTHR43134:SF1">
    <property type="entry name" value="SIGNAL RECOGNITION PARTICLE RECEPTOR SUBUNIT ALPHA"/>
    <property type="match status" value="1"/>
</dbReference>
<evidence type="ECO:0000256" key="9">
    <source>
        <dbReference type="HAMAP-Rule" id="MF_00920"/>
    </source>
</evidence>
<dbReference type="Pfam" id="PF02881">
    <property type="entry name" value="SRP54_N"/>
    <property type="match status" value="1"/>
</dbReference>
<evidence type="ECO:0000256" key="2">
    <source>
        <dbReference type="ARBA" id="ARBA00022490"/>
    </source>
</evidence>
<proteinExistence type="inferred from homology"/>
<dbReference type="SMART" id="SM00962">
    <property type="entry name" value="SRP54"/>
    <property type="match status" value="1"/>
</dbReference>
<dbReference type="InterPro" id="IPR042101">
    <property type="entry name" value="SRP54_N_sf"/>
</dbReference>
<dbReference type="InterPro" id="IPR036225">
    <property type="entry name" value="SRP/SRP_N"/>
</dbReference>
<dbReference type="EMBL" id="VBOR01000092">
    <property type="protein sequence ID" value="TMQ47951.1"/>
    <property type="molecule type" value="Genomic_DNA"/>
</dbReference>
<feature type="domain" description="AAA+ ATPase" evidence="10">
    <location>
        <begin position="108"/>
        <end position="288"/>
    </location>
</feature>
<evidence type="ECO:0000259" key="12">
    <source>
        <dbReference type="SMART" id="SM00963"/>
    </source>
</evidence>
<dbReference type="GO" id="GO:0006614">
    <property type="term" value="P:SRP-dependent cotranslational protein targeting to membrane"/>
    <property type="evidence" value="ECO:0007669"/>
    <property type="project" value="InterPro"/>
</dbReference>
<dbReference type="GO" id="GO:0005737">
    <property type="term" value="C:cytoplasm"/>
    <property type="evidence" value="ECO:0007669"/>
    <property type="project" value="UniProtKB-SubCell"/>
</dbReference>
<dbReference type="CDD" id="cd17874">
    <property type="entry name" value="FtsY"/>
    <property type="match status" value="1"/>
</dbReference>
<dbReference type="SUPFAM" id="SSF52540">
    <property type="entry name" value="P-loop containing nucleoside triphosphate hydrolases"/>
    <property type="match status" value="1"/>
</dbReference>
<dbReference type="InterPro" id="IPR027417">
    <property type="entry name" value="P-loop_NTPase"/>
</dbReference>
<feature type="binding site" evidence="9">
    <location>
        <begin position="198"/>
        <end position="202"/>
    </location>
    <ligand>
        <name>GTP</name>
        <dbReference type="ChEBI" id="CHEBI:37565"/>
    </ligand>
</feature>
<keyword evidence="3 9" id="KW-0547">Nucleotide-binding</keyword>
<feature type="binding site" evidence="9">
    <location>
        <begin position="262"/>
        <end position="265"/>
    </location>
    <ligand>
        <name>GTP</name>
        <dbReference type="ChEBI" id="CHEBI:37565"/>
    </ligand>
</feature>